<dbReference type="AlphaFoldDB" id="A0A2L1VMG3"/>
<keyword evidence="1" id="KW-1133">Transmembrane helix</keyword>
<accession>A0A2L1VMG3</accession>
<evidence type="ECO:0000256" key="1">
    <source>
        <dbReference type="SAM" id="Phobius"/>
    </source>
</evidence>
<dbReference type="Proteomes" id="UP000194767">
    <property type="component" value="Unassembled WGS sequence"/>
</dbReference>
<evidence type="ECO:0000313" key="3">
    <source>
        <dbReference type="EMBL" id="OTL96570.1"/>
    </source>
</evidence>
<keyword evidence="1" id="KW-0472">Membrane</keyword>
<reference evidence="5" key="3">
    <citation type="submission" date="2017-12" db="EMBL/GenBank/DDBJ databases">
        <title>FDA dAtabase for Regulatory Grade micrObial Sequences (FDA-ARGOS): Supporting development and validation of Infectious Disease Dx tests.</title>
        <authorList>
            <person name="Hoffmann M."/>
            <person name="Allard M."/>
            <person name="Evans P."/>
            <person name="Brown E."/>
            <person name="Tallon L."/>
            <person name="Sadzewicz L."/>
            <person name="Sengamalay N."/>
            <person name="Ott S."/>
            <person name="Godinez A."/>
            <person name="Nagaraj S."/>
            <person name="Vavikolanu K."/>
            <person name="Aluvathingal J."/>
            <person name="Nadendla S."/>
            <person name="Sichtig H."/>
        </authorList>
    </citation>
    <scope>NUCLEOTIDE SEQUENCE [LARGE SCALE GENOMIC DNA]</scope>
    <source>
        <strain evidence="5">FDAARGOS_129</strain>
    </source>
</reference>
<reference evidence="3 4" key="1">
    <citation type="submission" date="2017-05" db="EMBL/GenBank/DDBJ databases">
        <authorList>
            <person name="Kreiswirth B."/>
            <person name="Manca C."/>
            <person name="Chen L."/>
            <person name="Evans S."/>
            <person name="Fowler V."/>
            <person name="Patel R."/>
            <person name="Chambers H."/>
            <person name="Bonomo R."/>
            <person name="Paul V."/>
            <person name="Sankar J."/>
            <person name="Gaind R."/>
            <person name="Ray P."/>
            <person name="Gautam V."/>
            <person name="Biswal M."/>
            <person name="Datta S."/>
            <person name="Walia K."/>
            <person name="Adams M."/>
            <person name="Nelson K."/>
            <person name="Sutton G."/>
            <person name="Fouts D."/>
            <person name="Hujer K."/>
            <person name="Hujer A."/>
        </authorList>
    </citation>
    <scope>NUCLEOTIDE SEQUENCE [LARGE SCALE GENOMIC DNA]</scope>
    <source>
        <strain evidence="3 4">PR324</strain>
    </source>
</reference>
<reference evidence="2" key="2">
    <citation type="submission" date="2017-12" db="EMBL/GenBank/DDBJ databases">
        <title>FDA dAtabase for Regulatory Grade micrObial Sequences (FDA-ARGOS): Supporting development and validation of Infectious Disease Dx tests.</title>
        <authorList>
            <person name="Campos J."/>
            <person name="Goldberg B."/>
            <person name="Tallon L."/>
            <person name="Sadzewicz L."/>
            <person name="Sengamalay N."/>
            <person name="Ott S."/>
            <person name="Godinez A."/>
            <person name="Nagaraj S."/>
            <person name="Vavikolanu K."/>
            <person name="Aluvathingal J."/>
            <person name="Nadendla S."/>
            <person name="Nandy P."/>
            <person name="Hobson J."/>
            <person name="Sichtig H."/>
        </authorList>
    </citation>
    <scope>NUCLEOTIDE SEQUENCE</scope>
    <source>
        <strain evidence="2">FDAARGOS_129</strain>
    </source>
</reference>
<keyword evidence="1" id="KW-0812">Transmembrane</keyword>
<dbReference type="Proteomes" id="UP000237921">
    <property type="component" value="Chromosome"/>
</dbReference>
<dbReference type="EMBL" id="CP014019">
    <property type="protein sequence ID" value="AVF46422.1"/>
    <property type="molecule type" value="Genomic_DNA"/>
</dbReference>
<evidence type="ECO:0000313" key="4">
    <source>
        <dbReference type="Proteomes" id="UP000194767"/>
    </source>
</evidence>
<evidence type="ECO:0000313" key="5">
    <source>
        <dbReference type="Proteomes" id="UP000237921"/>
    </source>
</evidence>
<name>A0A2L1VMG3_ACINO</name>
<feature type="transmembrane region" description="Helical" evidence="1">
    <location>
        <begin position="54"/>
        <end position="72"/>
    </location>
</feature>
<protein>
    <submittedName>
        <fullName evidence="2">Uncharacterized protein</fullName>
    </submittedName>
</protein>
<evidence type="ECO:0000313" key="2">
    <source>
        <dbReference type="EMBL" id="AVF46422.1"/>
    </source>
</evidence>
<proteinExistence type="predicted"/>
<dbReference type="EMBL" id="NGDO01000052">
    <property type="protein sequence ID" value="OTL96570.1"/>
    <property type="molecule type" value="Genomic_DNA"/>
</dbReference>
<organism evidence="2 5">
    <name type="scientific">Acinetobacter nosocomialis</name>
    <dbReference type="NCBI Taxonomy" id="106654"/>
    <lineage>
        <taxon>Bacteria</taxon>
        <taxon>Pseudomonadati</taxon>
        <taxon>Pseudomonadota</taxon>
        <taxon>Gammaproteobacteria</taxon>
        <taxon>Moraxellales</taxon>
        <taxon>Moraxellaceae</taxon>
        <taxon>Acinetobacter</taxon>
        <taxon>Acinetobacter calcoaceticus/baumannii complex</taxon>
    </lineage>
</organism>
<sequence>MGYACMAYLSLGLTGIFHLTLDKPEAIYLAAFISILFYVFFVMVGFCIQSLWKVTGLSIVLFTLFFIVTRMVSYA</sequence>
<feature type="transmembrane region" description="Helical" evidence="1">
    <location>
        <begin position="26"/>
        <end position="47"/>
    </location>
</feature>
<gene>
    <name evidence="2" type="ORF">AL533_08325</name>
    <name evidence="3" type="ORF">B9X58_12060</name>
</gene>